<keyword evidence="3" id="KW-1185">Reference proteome</keyword>
<organism evidence="2 3">
    <name type="scientific">Streptomyces echinatus</name>
    <dbReference type="NCBI Taxonomy" id="67293"/>
    <lineage>
        <taxon>Bacteria</taxon>
        <taxon>Bacillati</taxon>
        <taxon>Actinomycetota</taxon>
        <taxon>Actinomycetes</taxon>
        <taxon>Kitasatosporales</taxon>
        <taxon>Streptomycetaceae</taxon>
        <taxon>Streptomyces</taxon>
    </lineage>
</organism>
<feature type="compositionally biased region" description="Basic and acidic residues" evidence="1">
    <location>
        <begin position="23"/>
        <end position="34"/>
    </location>
</feature>
<gene>
    <name evidence="2" type="ORF">FHS34_003935</name>
</gene>
<evidence type="ECO:0000313" key="3">
    <source>
        <dbReference type="Proteomes" id="UP000585836"/>
    </source>
</evidence>
<dbReference type="AlphaFoldDB" id="A0A7W9PV45"/>
<feature type="compositionally biased region" description="Gly residues" evidence="1">
    <location>
        <begin position="8"/>
        <end position="17"/>
    </location>
</feature>
<sequence length="100" mass="10186">MAMQRQRGSGGGSGSGGAPVPRDMPDQQARRGADPWDVATRPPAGDEPEEDTAPDPGDETAPDQDEQAVPDPDEAGSGPSGAPRAGTVHPEHPAPQEPSD</sequence>
<protein>
    <submittedName>
        <fullName evidence="2">Uncharacterized protein</fullName>
    </submittedName>
</protein>
<feature type="compositionally biased region" description="Acidic residues" evidence="1">
    <location>
        <begin position="46"/>
        <end position="74"/>
    </location>
</feature>
<proteinExistence type="predicted"/>
<dbReference type="EMBL" id="JACHJK010000006">
    <property type="protein sequence ID" value="MBB5928466.1"/>
    <property type="molecule type" value="Genomic_DNA"/>
</dbReference>
<reference evidence="2 3" key="1">
    <citation type="submission" date="2020-08" db="EMBL/GenBank/DDBJ databases">
        <title>Genomic Encyclopedia of Type Strains, Phase III (KMG-III): the genomes of soil and plant-associated and newly described type strains.</title>
        <authorList>
            <person name="Whitman W."/>
        </authorList>
    </citation>
    <scope>NUCLEOTIDE SEQUENCE [LARGE SCALE GENOMIC DNA]</scope>
    <source>
        <strain evidence="2 3">CECT 3313</strain>
    </source>
</reference>
<feature type="compositionally biased region" description="Low complexity" evidence="1">
    <location>
        <begin position="75"/>
        <end position="86"/>
    </location>
</feature>
<dbReference type="Proteomes" id="UP000585836">
    <property type="component" value="Unassembled WGS sequence"/>
</dbReference>
<accession>A0A7W9PV45</accession>
<feature type="region of interest" description="Disordered" evidence="1">
    <location>
        <begin position="1"/>
        <end position="100"/>
    </location>
</feature>
<name>A0A7W9PV45_9ACTN</name>
<comment type="caution">
    <text evidence="2">The sequence shown here is derived from an EMBL/GenBank/DDBJ whole genome shotgun (WGS) entry which is preliminary data.</text>
</comment>
<evidence type="ECO:0000256" key="1">
    <source>
        <dbReference type="SAM" id="MobiDB-lite"/>
    </source>
</evidence>
<dbReference type="RefSeq" id="WP_225817510.1">
    <property type="nucleotide sequence ID" value="NZ_JACHJK010000006.1"/>
</dbReference>
<evidence type="ECO:0000313" key="2">
    <source>
        <dbReference type="EMBL" id="MBB5928466.1"/>
    </source>
</evidence>